<feature type="transmembrane region" description="Helical" evidence="16">
    <location>
        <begin position="640"/>
        <end position="661"/>
    </location>
</feature>
<keyword evidence="3" id="KW-1003">Cell membrane</keyword>
<feature type="transmembrane region" description="Helical" evidence="16">
    <location>
        <begin position="415"/>
        <end position="441"/>
    </location>
</feature>
<evidence type="ECO:0000313" key="19">
    <source>
        <dbReference type="EMBL" id="QTE50372.1"/>
    </source>
</evidence>
<feature type="binding site" evidence="14">
    <location>
        <begin position="11"/>
        <end position="18"/>
    </location>
    <ligand>
        <name>GTP</name>
        <dbReference type="ChEBI" id="CHEBI:37565"/>
        <label>1</label>
    </ligand>
</feature>
<dbReference type="SUPFAM" id="SSF52540">
    <property type="entry name" value="P-loop containing nucleoside triphosphate hydrolases"/>
    <property type="match status" value="1"/>
</dbReference>
<dbReference type="PANTHER" id="PTHR43185:SF1">
    <property type="entry name" value="FE(2+) TRANSPORTER FEOB"/>
    <property type="match status" value="1"/>
</dbReference>
<evidence type="ECO:0000256" key="11">
    <source>
        <dbReference type="ARBA" id="ARBA00023134"/>
    </source>
</evidence>
<dbReference type="EMBL" id="CP071880">
    <property type="protein sequence ID" value="QTE50372.1"/>
    <property type="molecule type" value="Genomic_DNA"/>
</dbReference>
<evidence type="ECO:0000256" key="2">
    <source>
        <dbReference type="ARBA" id="ARBA00022448"/>
    </source>
</evidence>
<dbReference type="InterPro" id="IPR003373">
    <property type="entry name" value="Fe2_transport_prot-B"/>
</dbReference>
<dbReference type="EMBL" id="CP043451">
    <property type="protein sequence ID" value="QEM07085.1"/>
    <property type="molecule type" value="Genomic_DNA"/>
</dbReference>
<dbReference type="InterPro" id="IPR030389">
    <property type="entry name" value="G_FEOB_dom"/>
</dbReference>
<evidence type="ECO:0000313" key="20">
    <source>
        <dbReference type="Proteomes" id="UP000250557"/>
    </source>
</evidence>
<feature type="transmembrane region" description="Helical" evidence="16">
    <location>
        <begin position="381"/>
        <end position="403"/>
    </location>
</feature>
<evidence type="ECO:0000256" key="9">
    <source>
        <dbReference type="ARBA" id="ARBA00023004"/>
    </source>
</evidence>
<evidence type="ECO:0000256" key="10">
    <source>
        <dbReference type="ARBA" id="ARBA00023065"/>
    </source>
</evidence>
<dbReference type="InterPro" id="IPR011640">
    <property type="entry name" value="Fe2_transport_prot_B_C"/>
</dbReference>
<dbReference type="CDD" id="cd01879">
    <property type="entry name" value="FeoB"/>
    <property type="match status" value="1"/>
</dbReference>
<feature type="binding site" evidence="14">
    <location>
        <begin position="36"/>
        <end position="40"/>
    </location>
    <ligand>
        <name>GTP</name>
        <dbReference type="ChEBI" id="CHEBI:37565"/>
        <label>1</label>
    </ligand>
</feature>
<dbReference type="Pfam" id="PF02421">
    <property type="entry name" value="FeoB_N"/>
    <property type="match status" value="1"/>
</dbReference>
<evidence type="ECO:0000256" key="1">
    <source>
        <dbReference type="ARBA" id="ARBA00004429"/>
    </source>
</evidence>
<keyword evidence="10" id="KW-0406">Ion transport</keyword>
<dbReference type="GO" id="GO:0015093">
    <property type="term" value="F:ferrous iron transmembrane transporter activity"/>
    <property type="evidence" value="ECO:0007669"/>
    <property type="project" value="UniProtKB-UniRule"/>
</dbReference>
<dbReference type="InterPro" id="IPR011642">
    <property type="entry name" value="Gate_dom"/>
</dbReference>
<sequence>MKVDLKVALIGNPNTGKSSLFNALTGMNQKVGNFPGVTVEKKTGLAKLPEGRTAQVIDLPGTYSLYPKSKDEAIVLEVLADTQNSGHPDLLIFIADASNLKRNLLLYTQVADLKIPVIIALNMMDMADRNGIRIDIDALANKLGVRIIPISARNGKGIMELKQAIAEANHIPLQADTIDLDSLYPGLITRIIQDVNVSNPYLALQLVYQYPYISYLKSEEIEKLKQLEKEYDINPSKAQAKETIARYEFINDVLYDTVQRDSKPSQENYSNRIDKILTHKFGGFAIFLLILFLIFQAIFTWAKVPMDLISNFFVTLTTLLSDHLPPGPLTQLITNGVLPGLSGVLVFIPQIAILFIFISILEDTGYMARVTFMMDKIMRKVGLNGKSVIPIIGGLACAVPSIMSTRSIENWKDRIITILVTPLITCSARLPVYTLLISLIVPQRMVWGFISLQGIALMMMYLLGFFSAFTVAWVMKKIIKSGQKGYFIMELPVYQWPRWKNVGLTMLQKVKAFAFQAGKVIIAVSIILWVLASYAPPGRFAEIEHYYKTQRSDKSVSASENDRLVASAKLEASYAGILGKTIEPVIRPLGYDWKIGIALITSFAAREVFVGTMATIYSADGDSHHQEAILQKIKNAKNPNTGLPVFTTAVGFSLLIFYAFAMQCMSTMVVVYKETNALKWPVIQFLYMTGLAYLLSFGVYQILK</sequence>
<dbReference type="Pfam" id="PF07670">
    <property type="entry name" value="Gate"/>
    <property type="match status" value="2"/>
</dbReference>
<feature type="transmembrane region" description="Helical" evidence="16">
    <location>
        <begin position="281"/>
        <end position="302"/>
    </location>
</feature>
<keyword evidence="15" id="KW-0479">Metal-binding</keyword>
<keyword evidence="7 14" id="KW-0547">Nucleotide-binding</keyword>
<comment type="similarity">
    <text evidence="16">Belongs to the TRAFAC class TrmE-Era-EngA-EngB-Septin-like GTPase superfamily. FeoB GTPase (TC 9.A.8) family.</text>
</comment>
<evidence type="ECO:0000313" key="21">
    <source>
        <dbReference type="Proteomes" id="UP000663940"/>
    </source>
</evidence>
<evidence type="ECO:0000259" key="17">
    <source>
        <dbReference type="PROSITE" id="PS51711"/>
    </source>
</evidence>
<dbReference type="Proteomes" id="UP000663940">
    <property type="component" value="Chromosome"/>
</dbReference>
<feature type="binding site" evidence="14">
    <location>
        <begin position="122"/>
        <end position="125"/>
    </location>
    <ligand>
        <name>GTP</name>
        <dbReference type="ChEBI" id="CHEBI:37565"/>
        <label>1</label>
    </ligand>
</feature>
<dbReference type="PROSITE" id="PS51711">
    <property type="entry name" value="G_FEOB"/>
    <property type="match status" value="1"/>
</dbReference>
<dbReference type="FunFam" id="3.40.50.300:FF:000426">
    <property type="entry name" value="Ferrous iron transport protein B"/>
    <property type="match status" value="1"/>
</dbReference>
<dbReference type="InterPro" id="IPR027417">
    <property type="entry name" value="P-loop_NTPase"/>
</dbReference>
<dbReference type="GO" id="GO:0005525">
    <property type="term" value="F:GTP binding"/>
    <property type="evidence" value="ECO:0007669"/>
    <property type="project" value="UniProtKB-KW"/>
</dbReference>
<feature type="binding site" evidence="14">
    <location>
        <begin position="58"/>
        <end position="61"/>
    </location>
    <ligand>
        <name>GTP</name>
        <dbReference type="ChEBI" id="CHEBI:37565"/>
        <label>1</label>
    </ligand>
</feature>
<evidence type="ECO:0000313" key="18">
    <source>
        <dbReference type="EMBL" id="QEM07085.1"/>
    </source>
</evidence>
<comment type="subcellular location">
    <subcellularLocation>
        <location evidence="1 16">Cell inner membrane</location>
        <topology evidence="1 16">Multi-pass membrane protein</topology>
    </subcellularLocation>
</comment>
<keyword evidence="15" id="KW-0460">Magnesium</keyword>
<protein>
    <recommendedName>
        <fullName evidence="13 16">Ferrous iron transport protein B</fullName>
    </recommendedName>
</protein>
<comment type="function">
    <text evidence="16">Probable transporter of a GTP-driven Fe(2+) uptake system.</text>
</comment>
<feature type="binding site" evidence="15">
    <location>
        <position position="23"/>
    </location>
    <ligand>
        <name>Mg(2+)</name>
        <dbReference type="ChEBI" id="CHEBI:18420"/>
        <label>2</label>
    </ligand>
</feature>
<keyword evidence="5" id="KW-0997">Cell inner membrane</keyword>
<dbReference type="PANTHER" id="PTHR43185">
    <property type="entry name" value="FERROUS IRON TRANSPORT PROTEIN B"/>
    <property type="match status" value="1"/>
</dbReference>
<feature type="transmembrane region" description="Helical" evidence="16">
    <location>
        <begin position="681"/>
        <end position="703"/>
    </location>
</feature>
<evidence type="ECO:0000256" key="4">
    <source>
        <dbReference type="ARBA" id="ARBA00022496"/>
    </source>
</evidence>
<dbReference type="Pfam" id="PF07664">
    <property type="entry name" value="FeoB_C"/>
    <property type="match status" value="1"/>
</dbReference>
<dbReference type="InterPro" id="IPR050860">
    <property type="entry name" value="FeoB_GTPase"/>
</dbReference>
<name>A0AAE6MKU2_9SPHI</name>
<accession>A0AAE6MKU2</accession>
<keyword evidence="8 16" id="KW-1133">Transmembrane helix</keyword>
<feature type="binding site" evidence="15">
    <location>
        <position position="25"/>
    </location>
    <ligand>
        <name>Mg(2+)</name>
        <dbReference type="ChEBI" id="CHEBI:18420"/>
        <label>2</label>
    </ligand>
</feature>
<dbReference type="AlphaFoldDB" id="A0AAE6MKU2"/>
<reference evidence="18 20" key="1">
    <citation type="submission" date="2019-08" db="EMBL/GenBank/DDBJ databases">
        <title>Comparative genome analysis confer to the adaptation heavy metal polluted environment.</title>
        <authorList>
            <person name="Li Y."/>
        </authorList>
    </citation>
    <scope>NUCLEOTIDE SEQUENCE [LARGE SCALE GENOMIC DNA]</scope>
    <source>
        <strain evidence="18 20">P2</strain>
    </source>
</reference>
<keyword evidence="9 16" id="KW-0408">Iron</keyword>
<keyword evidence="11 14" id="KW-0342">GTP-binding</keyword>
<dbReference type="InterPro" id="IPR006073">
    <property type="entry name" value="GTP-bd"/>
</dbReference>
<dbReference type="PRINTS" id="PR00326">
    <property type="entry name" value="GTP1OBG"/>
</dbReference>
<gene>
    <name evidence="18" type="primary">feoB</name>
    <name evidence="18" type="ORF">DIU31_027595</name>
    <name evidence="19" type="ORF">J3L21_33430</name>
</gene>
<evidence type="ECO:0000256" key="15">
    <source>
        <dbReference type="PIRSR" id="PIRSR603373-2"/>
    </source>
</evidence>
<dbReference type="GO" id="GO:0046872">
    <property type="term" value="F:metal ion binding"/>
    <property type="evidence" value="ECO:0007669"/>
    <property type="project" value="UniProtKB-KW"/>
</dbReference>
<keyword evidence="4 16" id="KW-0410">Iron transport</keyword>
<reference evidence="19 21" key="2">
    <citation type="submission" date="2021-03" db="EMBL/GenBank/DDBJ databases">
        <title>Mucilaginibacter strains isolated from gold and copper mining confer multi heavy-metal resistance.</title>
        <authorList>
            <person name="Li Y."/>
        </authorList>
    </citation>
    <scope>NUCLEOTIDE SEQUENCE [LARGE SCALE GENOMIC DNA]</scope>
    <source>
        <strain evidence="19 21">P2-4</strain>
    </source>
</reference>
<evidence type="ECO:0000256" key="7">
    <source>
        <dbReference type="ARBA" id="ARBA00022741"/>
    </source>
</evidence>
<organism evidence="18 20">
    <name type="scientific">Mucilaginibacter rubeus</name>
    <dbReference type="NCBI Taxonomy" id="2027860"/>
    <lineage>
        <taxon>Bacteria</taxon>
        <taxon>Pseudomonadati</taxon>
        <taxon>Bacteroidota</taxon>
        <taxon>Sphingobacteriia</taxon>
        <taxon>Sphingobacteriales</taxon>
        <taxon>Sphingobacteriaceae</taxon>
        <taxon>Mucilaginibacter</taxon>
    </lineage>
</organism>
<keyword evidence="12 16" id="KW-0472">Membrane</keyword>
<dbReference type="RefSeq" id="WP_112658680.1">
    <property type="nucleotide sequence ID" value="NZ_CP043451.1"/>
</dbReference>
<keyword evidence="6 16" id="KW-0812">Transmembrane</keyword>
<proteinExistence type="inferred from homology"/>
<feature type="transmembrane region" description="Helical" evidence="16">
    <location>
        <begin position="513"/>
        <end position="532"/>
    </location>
</feature>
<evidence type="ECO:0000256" key="5">
    <source>
        <dbReference type="ARBA" id="ARBA00022519"/>
    </source>
</evidence>
<feature type="binding site" evidence="15">
    <location>
        <position position="26"/>
    </location>
    <ligand>
        <name>Mg(2+)</name>
        <dbReference type="ChEBI" id="CHEBI:18420"/>
        <label>2</label>
    </ligand>
</feature>
<keyword evidence="2 16" id="KW-0813">Transport</keyword>
<feature type="transmembrane region" description="Helical" evidence="16">
    <location>
        <begin position="447"/>
        <end position="474"/>
    </location>
</feature>
<dbReference type="Gene3D" id="3.40.50.300">
    <property type="entry name" value="P-loop containing nucleotide triphosphate hydrolases"/>
    <property type="match status" value="1"/>
</dbReference>
<dbReference type="NCBIfam" id="TIGR00437">
    <property type="entry name" value="feoB"/>
    <property type="match status" value="1"/>
</dbReference>
<dbReference type="GO" id="GO:0005886">
    <property type="term" value="C:plasma membrane"/>
    <property type="evidence" value="ECO:0007669"/>
    <property type="project" value="UniProtKB-SubCell"/>
</dbReference>
<feature type="domain" description="FeoB-type G" evidence="17">
    <location>
        <begin position="4"/>
        <end position="171"/>
    </location>
</feature>
<keyword evidence="21" id="KW-1185">Reference proteome</keyword>
<evidence type="ECO:0000256" key="14">
    <source>
        <dbReference type="PIRSR" id="PIRSR603373-1"/>
    </source>
</evidence>
<evidence type="ECO:0000256" key="8">
    <source>
        <dbReference type="ARBA" id="ARBA00022989"/>
    </source>
</evidence>
<evidence type="ECO:0000256" key="3">
    <source>
        <dbReference type="ARBA" id="ARBA00022475"/>
    </source>
</evidence>
<dbReference type="Proteomes" id="UP000250557">
    <property type="component" value="Chromosome"/>
</dbReference>
<feature type="binding site" evidence="15">
    <location>
        <position position="22"/>
    </location>
    <ligand>
        <name>Mg(2+)</name>
        <dbReference type="ChEBI" id="CHEBI:18420"/>
        <label>1</label>
    </ligand>
</feature>
<evidence type="ECO:0000256" key="16">
    <source>
        <dbReference type="RuleBase" id="RU362098"/>
    </source>
</evidence>
<evidence type="ECO:0000256" key="12">
    <source>
        <dbReference type="ARBA" id="ARBA00023136"/>
    </source>
</evidence>
<evidence type="ECO:0000256" key="13">
    <source>
        <dbReference type="NCBIfam" id="TIGR00437"/>
    </source>
</evidence>
<feature type="transmembrane region" description="Helical" evidence="16">
    <location>
        <begin position="337"/>
        <end position="361"/>
    </location>
</feature>
<evidence type="ECO:0000256" key="6">
    <source>
        <dbReference type="ARBA" id="ARBA00022692"/>
    </source>
</evidence>